<comment type="caution">
    <text evidence="2">The sequence shown here is derived from an EMBL/GenBank/DDBJ whole genome shotgun (WGS) entry which is preliminary data.</text>
</comment>
<accession>A0AAV3TBJ9</accession>
<dbReference type="RefSeq" id="WP_343774345.1">
    <property type="nucleotide sequence ID" value="NZ_BAAADV010000005.1"/>
</dbReference>
<dbReference type="Gene3D" id="2.60.40.1120">
    <property type="entry name" value="Carboxypeptidase-like, regulatory domain"/>
    <property type="match status" value="1"/>
</dbReference>
<evidence type="ECO:0000313" key="2">
    <source>
        <dbReference type="EMBL" id="GAA0676013.1"/>
    </source>
</evidence>
<sequence length="1107" mass="117335">MEFRGDERAVVIQIGAVLLLAALVIAMSGYQATVVPDQNNEIEFNHNQDVQGQMQELRNGIVSAPGGGSGASVRVDLGVRYPSRTFFVNPSPATGTLRTVGTTDGNVNITVDNAAASGETGQFWDGDARSFNTGALAYEPKYSEYDDAPTTIYEQSLLYNRFDDANITISEQSMVDGRQINLVALNGSLSESGTDSTSVSVRPVSTSRNAVAVEGDGSDPINVTVPTRLDNATWSDALEAEYASNGGNIVGQYYEDIPGESYALLTIELDGSKTYELRMAKVGVGSDVSEGAEDLYLTDVEGGGSVDTDGTKRVTVEVRDRYNNPVSGEQVNLTVDGDGELDNGTTTAQFVTGTSDSAGRVTVTYEAPGSETTDTVTADIDATPTASEEVEFTMDVAAGGGGGGGGSSAPADLEVTAMSPVSDPIKRGETLKIDAKITNNGGSSDGQTVKLDFAGATDLDRESVSLAPNESQTVRLRTSETEKSAGEYGYTVRTEDDDWTKDVTIEETSGPYFDVGITGTNDPVTEGDQLEVDVAVENVGDAADTQTISWDVGGDTTAGSRSVTLDPGESQRFTVAYDTEFGDAGEVDVVVEGEDTSDSQTVTIEKPDRYFDVTIRDTNSPIGAGQTLNVTTRVKNRGSTASTEDVTLDFDGIEEDVRSVTLDAGETKTIHLEYETQSDDQATDVPIEVASPDSSDSGTVDVEDPPYFDVKSVDVPTEVVEGETVEATATVENTGGPGTKAVDLDIPTVGSSSTDLTLDAGESKTVTLTYDTQDGDAGSGYDLYVRTEDKEQRKSLDILDAPYYDVTITETNRPTETETLEVTAEIYNTGQVEGTKDVFLDFDGRSGVDSRQLTIPADSTKTVTLTHDTQDGDAGDAVPIAVRSEDAVDNSTVEILELARVSGTVTDRESANDDPIRGVDVELVDGDGAVVESDTTDSTGAYAFQTPRGDYTVRFDGVPVGYDQQQTDVSLTAGEDAQVDAQLDAYSVFAYGANDLGNKDTYNAEIGVTRTDGSTLELDVYIEDTSGNNNGYNAKTVTIDGQTYTLTTDAADRMANSEKVDLIDESNYENLLNGDLDQYNGAVPQGASYTVNNHGDVELSVSIEQKR</sequence>
<protein>
    <recommendedName>
        <fullName evidence="4">CARDB domain-containing protein</fullName>
    </recommendedName>
</protein>
<dbReference type="Gene3D" id="2.60.40.10">
    <property type="entry name" value="Immunoglobulins"/>
    <property type="match status" value="5"/>
</dbReference>
<keyword evidence="1" id="KW-0812">Transmembrane</keyword>
<dbReference type="SUPFAM" id="SSF49373">
    <property type="entry name" value="Invasin/intimin cell-adhesion fragments"/>
    <property type="match status" value="1"/>
</dbReference>
<proteinExistence type="predicted"/>
<dbReference type="Pfam" id="PF13620">
    <property type="entry name" value="CarboxypepD_reg"/>
    <property type="match status" value="1"/>
</dbReference>
<gene>
    <name evidence="2" type="ORF">GCM10009020_24730</name>
</gene>
<keyword evidence="1" id="KW-0472">Membrane</keyword>
<dbReference type="EMBL" id="BAAADV010000005">
    <property type="protein sequence ID" value="GAA0676013.1"/>
    <property type="molecule type" value="Genomic_DNA"/>
</dbReference>
<evidence type="ECO:0000256" key="1">
    <source>
        <dbReference type="SAM" id="Phobius"/>
    </source>
</evidence>
<dbReference type="SUPFAM" id="SSF49464">
    <property type="entry name" value="Carboxypeptidase regulatory domain-like"/>
    <property type="match status" value="1"/>
</dbReference>
<keyword evidence="3" id="KW-1185">Reference proteome</keyword>
<name>A0AAV3TBJ9_9EURY</name>
<dbReference type="InterPro" id="IPR008964">
    <property type="entry name" value="Invasin/intimin_cell_adhesion"/>
</dbReference>
<dbReference type="AlphaFoldDB" id="A0AAV3TBJ9"/>
<feature type="transmembrane region" description="Helical" evidence="1">
    <location>
        <begin position="9"/>
        <end position="30"/>
    </location>
</feature>
<keyword evidence="1" id="KW-1133">Transmembrane helix</keyword>
<organism evidence="2 3">
    <name type="scientific">Natronoarchaeum mannanilyticum</name>
    <dbReference type="NCBI Taxonomy" id="926360"/>
    <lineage>
        <taxon>Archaea</taxon>
        <taxon>Methanobacteriati</taxon>
        <taxon>Methanobacteriota</taxon>
        <taxon>Stenosarchaea group</taxon>
        <taxon>Halobacteria</taxon>
        <taxon>Halobacteriales</taxon>
        <taxon>Natronoarchaeaceae</taxon>
    </lineage>
</organism>
<dbReference type="InterPro" id="IPR008969">
    <property type="entry name" value="CarboxyPept-like_regulatory"/>
</dbReference>
<dbReference type="Proteomes" id="UP001500420">
    <property type="component" value="Unassembled WGS sequence"/>
</dbReference>
<evidence type="ECO:0008006" key="4">
    <source>
        <dbReference type="Google" id="ProtNLM"/>
    </source>
</evidence>
<reference evidence="2 3" key="1">
    <citation type="journal article" date="2019" name="Int. J. Syst. Evol. Microbiol.">
        <title>The Global Catalogue of Microorganisms (GCM) 10K type strain sequencing project: providing services to taxonomists for standard genome sequencing and annotation.</title>
        <authorList>
            <consortium name="The Broad Institute Genomics Platform"/>
            <consortium name="The Broad Institute Genome Sequencing Center for Infectious Disease"/>
            <person name="Wu L."/>
            <person name="Ma J."/>
        </authorList>
    </citation>
    <scope>NUCLEOTIDE SEQUENCE [LARGE SCALE GENOMIC DNA]</scope>
    <source>
        <strain evidence="2 3">JCM 16328</strain>
    </source>
</reference>
<evidence type="ECO:0000313" key="3">
    <source>
        <dbReference type="Proteomes" id="UP001500420"/>
    </source>
</evidence>
<dbReference type="InterPro" id="IPR013783">
    <property type="entry name" value="Ig-like_fold"/>
</dbReference>